<dbReference type="RefSeq" id="WP_024997614.1">
    <property type="nucleotide sequence ID" value="NZ_ATZI01000006.1"/>
</dbReference>
<dbReference type="Pfam" id="PF09471">
    <property type="entry name" value="Peptidase_M64"/>
    <property type="match status" value="2"/>
</dbReference>
<dbReference type="InterPro" id="IPR019026">
    <property type="entry name" value="Peptidase_M64_IgA"/>
</dbReference>
<name>A0A069DCP2_9BACE</name>
<dbReference type="Proteomes" id="UP000027601">
    <property type="component" value="Unassembled WGS sequence"/>
</dbReference>
<dbReference type="Gene3D" id="3.40.390.10">
    <property type="entry name" value="Collagenase (Catalytic Domain)"/>
    <property type="match status" value="1"/>
</dbReference>
<dbReference type="EMBL" id="BAJS01000037">
    <property type="protein sequence ID" value="GAK38084.1"/>
    <property type="molecule type" value="Genomic_DNA"/>
</dbReference>
<dbReference type="InterPro" id="IPR032625">
    <property type="entry name" value="M64_N"/>
</dbReference>
<reference evidence="2 3" key="1">
    <citation type="journal article" date="2015" name="Microbes Environ.">
        <title>Distribution and evolution of nitrogen fixation genes in the phylum bacteroidetes.</title>
        <authorList>
            <person name="Inoue J."/>
            <person name="Oshima K."/>
            <person name="Suda W."/>
            <person name="Sakamoto M."/>
            <person name="Iino T."/>
            <person name="Noda S."/>
            <person name="Hongoh Y."/>
            <person name="Hattori M."/>
            <person name="Ohkuma M."/>
        </authorList>
    </citation>
    <scope>NUCLEOTIDE SEQUENCE [LARGE SCALE GENOMIC DNA]</scope>
    <source>
        <strain evidence="2 3">JCM 15093</strain>
    </source>
</reference>
<evidence type="ECO:0000313" key="2">
    <source>
        <dbReference type="EMBL" id="GAK38084.1"/>
    </source>
</evidence>
<dbReference type="InterPro" id="IPR024079">
    <property type="entry name" value="MetalloPept_cat_dom_sf"/>
</dbReference>
<evidence type="ECO:0000259" key="1">
    <source>
        <dbReference type="Pfam" id="PF16217"/>
    </source>
</evidence>
<protein>
    <submittedName>
        <fullName evidence="2">Peptidase M64</fullName>
    </submittedName>
</protein>
<sequence length="425" mass="48347">MKLLLSILVAILCIGNTYAQKFEDYFVNKSIRVDYIFAGNSSAQQIYLDELSALPEWAGRKTHLNEVPLKGNGQIIMKDIKTQQVIYKTSFSSLFQEWITTEEAKQTAKSFENSFVLPYPKDSVEVVALLFDSYGKETSKLKHIIDPKDILIHQKESAHIPYKYIIQNGDYSQCIDIAILAEGYTEKEMQQFYADAEIACQSLFEHEPFKSMKSKFNVVAVASPSTDSGVSIPKDCLWKKTAFSSHFDTFYSERYLTTSRVKQIHNALAGIPYEHIIILANTKQYGGGGIFNAFTLTTAHHPLFRPVVVHEFGHSFGGLGDEYFYEDDVMNDTYPKSVEPWEPNITTLVNFSTKWKSLLNTSTPIPTPVDKKDKYRIGVYEGGGYSSKGIYRPAYDCRMRTNDCTEFCPACQDALRKLILFYTEK</sequence>
<organism evidence="2 3">
    <name type="scientific">Bacteroides graminisolvens DSM 19988 = JCM 15093</name>
    <dbReference type="NCBI Taxonomy" id="1121097"/>
    <lineage>
        <taxon>Bacteria</taxon>
        <taxon>Pseudomonadati</taxon>
        <taxon>Bacteroidota</taxon>
        <taxon>Bacteroidia</taxon>
        <taxon>Bacteroidales</taxon>
        <taxon>Bacteroidaceae</taxon>
        <taxon>Bacteroides</taxon>
    </lineage>
</organism>
<dbReference type="STRING" id="1121097.GCA_000428125_01816"/>
<evidence type="ECO:0000313" key="3">
    <source>
        <dbReference type="Proteomes" id="UP000027601"/>
    </source>
</evidence>
<feature type="domain" description="Peptidase M64 N-terminal" evidence="1">
    <location>
        <begin position="21"/>
        <end position="136"/>
    </location>
</feature>
<dbReference type="Gene3D" id="2.60.40.3250">
    <property type="entry name" value="Peptidase M64, N-terminal domain"/>
    <property type="match status" value="1"/>
</dbReference>
<dbReference type="OrthoDB" id="127762at2"/>
<proteinExistence type="predicted"/>
<gene>
    <name evidence="2" type="ORF">JCM15093_3380</name>
</gene>
<dbReference type="AlphaFoldDB" id="A0A069DCP2"/>
<dbReference type="InterPro" id="IPR038171">
    <property type="entry name" value="M64_N_sf"/>
</dbReference>
<dbReference type="eggNOG" id="COG2304">
    <property type="taxonomic scope" value="Bacteria"/>
</dbReference>
<comment type="caution">
    <text evidence="2">The sequence shown here is derived from an EMBL/GenBank/DDBJ whole genome shotgun (WGS) entry which is preliminary data.</text>
</comment>
<accession>A0A069DCP2</accession>
<dbReference type="Pfam" id="PF16217">
    <property type="entry name" value="M64_N"/>
    <property type="match status" value="1"/>
</dbReference>
<dbReference type="GO" id="GO:0008237">
    <property type="term" value="F:metallopeptidase activity"/>
    <property type="evidence" value="ECO:0007669"/>
    <property type="project" value="InterPro"/>
</dbReference>
<keyword evidence="3" id="KW-1185">Reference proteome</keyword>